<protein>
    <submittedName>
        <fullName evidence="2">Uncharacterized protein</fullName>
    </submittedName>
</protein>
<feature type="compositionally biased region" description="Basic and acidic residues" evidence="1">
    <location>
        <begin position="41"/>
        <end position="50"/>
    </location>
</feature>
<feature type="region of interest" description="Disordered" evidence="1">
    <location>
        <begin position="20"/>
        <end position="50"/>
    </location>
</feature>
<dbReference type="Proteomes" id="UP000250275">
    <property type="component" value="Unassembled WGS sequence"/>
</dbReference>
<dbReference type="EMBL" id="KQ775406">
    <property type="protein sequence ID" value="OAD52260.1"/>
    <property type="molecule type" value="Genomic_DNA"/>
</dbReference>
<sequence>MDLVITDSILEQIVEKLKEGTAGGTGGSNRSGKWGSNKISNRKESDRTHLKKFQGDRYQEFYHKYPRKLIEIAVAGVGIEAREQLKHPDRASIKCLILKVQR</sequence>
<name>A0A310SFT0_9HYME</name>
<gene>
    <name evidence="2" type="ORF">WN48_02267</name>
</gene>
<dbReference type="AlphaFoldDB" id="A0A310SFT0"/>
<reference evidence="2 3" key="1">
    <citation type="submission" date="2015-07" db="EMBL/GenBank/DDBJ databases">
        <title>The genome of Eufriesea mexicana.</title>
        <authorList>
            <person name="Pan H."/>
            <person name="Kapheim K."/>
        </authorList>
    </citation>
    <scope>NUCLEOTIDE SEQUENCE [LARGE SCALE GENOMIC DNA]</scope>
    <source>
        <strain evidence="2">0111107269</strain>
        <tissue evidence="2">Whole body</tissue>
    </source>
</reference>
<evidence type="ECO:0000313" key="3">
    <source>
        <dbReference type="Proteomes" id="UP000250275"/>
    </source>
</evidence>
<evidence type="ECO:0000256" key="1">
    <source>
        <dbReference type="SAM" id="MobiDB-lite"/>
    </source>
</evidence>
<evidence type="ECO:0000313" key="2">
    <source>
        <dbReference type="EMBL" id="OAD52260.1"/>
    </source>
</evidence>
<organism evidence="2 3">
    <name type="scientific">Eufriesea mexicana</name>
    <dbReference type="NCBI Taxonomy" id="516756"/>
    <lineage>
        <taxon>Eukaryota</taxon>
        <taxon>Metazoa</taxon>
        <taxon>Ecdysozoa</taxon>
        <taxon>Arthropoda</taxon>
        <taxon>Hexapoda</taxon>
        <taxon>Insecta</taxon>
        <taxon>Pterygota</taxon>
        <taxon>Neoptera</taxon>
        <taxon>Endopterygota</taxon>
        <taxon>Hymenoptera</taxon>
        <taxon>Apocrita</taxon>
        <taxon>Aculeata</taxon>
        <taxon>Apoidea</taxon>
        <taxon>Anthophila</taxon>
        <taxon>Apidae</taxon>
        <taxon>Eufriesea</taxon>
    </lineage>
</organism>
<accession>A0A310SFT0</accession>
<proteinExistence type="predicted"/>
<keyword evidence="3" id="KW-1185">Reference proteome</keyword>